<comment type="similarity">
    <text evidence="1 4">Belongs to the inositol phosphokinase (IPK) family.</text>
</comment>
<dbReference type="GO" id="GO:0016236">
    <property type="term" value="P:macroautophagy"/>
    <property type="evidence" value="ECO:0007669"/>
    <property type="project" value="EnsemblFungi"/>
</dbReference>
<dbReference type="InterPro" id="IPR005522">
    <property type="entry name" value="IPK"/>
</dbReference>
<name>H2AR98_KAZAF</name>
<dbReference type="EC" id="2.7.-.-" evidence="4"/>
<sequence>MVIYKELEHKAAGHDGTMTDEDGLLIFKPLNPQELAFYKNIQTRLEKPKRFEEGDVPLELWMPTYLGLLEEGVNKPTDNAQIITDGSDLSKSTVALRGLGLDENSDGEDHKGFLVLENLIAGYHKPNIMDIKLGKILYDENASEEKKARLSKVSETTTSGLLGFRICGMKIQENKYTMDLDLQHHEKHTDDGYIFVNKMFGRTRTVEDVHQAFDMYFSNQKLSEPRIEQLKHNFSQRLQLLYNTLLNEEVRMISSSLLFVYEGDPMRWDEENDEDPIINDQFGDCSGDESSLATDFDTEDTPVRSPPLSSLSLIDFAHSQLTPGKGYDENVIEGIESLMDIFDKSFT</sequence>
<accession>H2AR98</accession>
<dbReference type="GO" id="GO:0045944">
    <property type="term" value="P:positive regulation of transcription by RNA polymerase II"/>
    <property type="evidence" value="ECO:0007669"/>
    <property type="project" value="EnsemblFungi"/>
</dbReference>
<protein>
    <recommendedName>
        <fullName evidence="4">Kinase</fullName>
        <ecNumber evidence="4">2.7.-.-</ecNumber>
    </recommendedName>
</protein>
<dbReference type="GO" id="GO:0000821">
    <property type="term" value="P:regulation of arginine metabolic process"/>
    <property type="evidence" value="ECO:0007669"/>
    <property type="project" value="EnsemblFungi"/>
</dbReference>
<gene>
    <name evidence="5" type="primary">KAFR0B06020</name>
    <name evidence="5" type="ORF">KAFR_0B06020</name>
</gene>
<dbReference type="GO" id="GO:0005634">
    <property type="term" value="C:nucleus"/>
    <property type="evidence" value="ECO:0007669"/>
    <property type="project" value="EnsemblFungi"/>
</dbReference>
<evidence type="ECO:0000313" key="5">
    <source>
        <dbReference type="EMBL" id="CCF56898.1"/>
    </source>
</evidence>
<dbReference type="eggNOG" id="KOG1620">
    <property type="taxonomic scope" value="Eukaryota"/>
</dbReference>
<dbReference type="EMBL" id="HE650822">
    <property type="protein sequence ID" value="CCF56898.1"/>
    <property type="molecule type" value="Genomic_DNA"/>
</dbReference>
<dbReference type="GO" id="GO:0032958">
    <property type="term" value="P:inositol phosphate biosynthetic process"/>
    <property type="evidence" value="ECO:0007669"/>
    <property type="project" value="EnsemblFungi"/>
</dbReference>
<dbReference type="InParanoid" id="H2AR98"/>
<dbReference type="GO" id="GO:0008440">
    <property type="term" value="F:inositol-1,4,5-trisphosphate 3-kinase activity"/>
    <property type="evidence" value="ECO:0007669"/>
    <property type="project" value="EnsemblFungi"/>
</dbReference>
<dbReference type="GO" id="GO:0000825">
    <property type="term" value="F:inositol-1,3,4,5-tetrakisphosphate 6-kinase activity"/>
    <property type="evidence" value="ECO:0007669"/>
    <property type="project" value="EnsemblFungi"/>
</dbReference>
<dbReference type="GeneID" id="13884780"/>
<dbReference type="PANTHER" id="PTHR12400">
    <property type="entry name" value="INOSITOL POLYPHOSPHATE KINASE"/>
    <property type="match status" value="1"/>
</dbReference>
<dbReference type="Pfam" id="PF03770">
    <property type="entry name" value="IPK"/>
    <property type="match status" value="1"/>
</dbReference>
<evidence type="ECO:0000256" key="1">
    <source>
        <dbReference type="ARBA" id="ARBA00007374"/>
    </source>
</evidence>
<keyword evidence="2 4" id="KW-0808">Transferase</keyword>
<keyword evidence="3 4" id="KW-0418">Kinase</keyword>
<dbReference type="GO" id="GO:0000827">
    <property type="term" value="F:inositol-1,3,4,5,6-pentakisphosphate kinase activity"/>
    <property type="evidence" value="ECO:0007669"/>
    <property type="project" value="EnsemblFungi"/>
</dbReference>
<dbReference type="Proteomes" id="UP000005220">
    <property type="component" value="Chromosome 2"/>
</dbReference>
<evidence type="ECO:0000256" key="3">
    <source>
        <dbReference type="ARBA" id="ARBA00022777"/>
    </source>
</evidence>
<dbReference type="Gene3D" id="3.30.470.160">
    <property type="entry name" value="Inositol polyphosphate kinase"/>
    <property type="match status" value="1"/>
</dbReference>
<evidence type="ECO:0000256" key="4">
    <source>
        <dbReference type="RuleBase" id="RU363090"/>
    </source>
</evidence>
<dbReference type="GO" id="GO:0000824">
    <property type="term" value="F:inositol-1,4,5,6-tetrakisphosphate 3-kinase activity"/>
    <property type="evidence" value="ECO:0007669"/>
    <property type="project" value="EnsemblFungi"/>
</dbReference>
<keyword evidence="6" id="KW-1185">Reference proteome</keyword>
<dbReference type="STRING" id="1071382.H2AR98"/>
<dbReference type="AlphaFoldDB" id="H2AR98"/>
<dbReference type="FunCoup" id="H2AR98">
    <property type="interactions" value="85"/>
</dbReference>
<dbReference type="InterPro" id="IPR038286">
    <property type="entry name" value="IPK_sf"/>
</dbReference>
<dbReference type="HOGENOM" id="CLU_042569_3_0_1"/>
<evidence type="ECO:0000256" key="2">
    <source>
        <dbReference type="ARBA" id="ARBA00022679"/>
    </source>
</evidence>
<dbReference type="GO" id="GO:0030674">
    <property type="term" value="F:protein-macromolecule adaptor activity"/>
    <property type="evidence" value="ECO:0007669"/>
    <property type="project" value="EnsemblFungi"/>
</dbReference>
<dbReference type="RefSeq" id="XP_003956033.1">
    <property type="nucleotide sequence ID" value="XM_003955984.1"/>
</dbReference>
<dbReference type="GO" id="GO:0000823">
    <property type="term" value="F:inositol-1,4,5-trisphosphate 6-kinase activity"/>
    <property type="evidence" value="ECO:0007669"/>
    <property type="project" value="EnsemblFungi"/>
</dbReference>
<dbReference type="GO" id="GO:0000122">
    <property type="term" value="P:negative regulation of transcription by RNA polymerase II"/>
    <property type="evidence" value="ECO:0007669"/>
    <property type="project" value="EnsemblFungi"/>
</dbReference>
<dbReference type="GO" id="GO:0005737">
    <property type="term" value="C:cytoplasm"/>
    <property type="evidence" value="ECO:0007669"/>
    <property type="project" value="TreeGrafter"/>
</dbReference>
<dbReference type="GO" id="GO:0050821">
    <property type="term" value="P:protein stabilization"/>
    <property type="evidence" value="ECO:0007669"/>
    <property type="project" value="EnsemblFungi"/>
</dbReference>
<dbReference type="SUPFAM" id="SSF56104">
    <property type="entry name" value="SAICAR synthase-like"/>
    <property type="match status" value="1"/>
</dbReference>
<dbReference type="OrthoDB" id="338650at2759"/>
<dbReference type="PANTHER" id="PTHR12400:SF103">
    <property type="entry name" value="INOSITOL POLYPHOSPHATE MULTIKINASE"/>
    <property type="match status" value="1"/>
</dbReference>
<dbReference type="GO" id="GO:0016303">
    <property type="term" value="F:1-phosphatidylinositol-3-kinase activity"/>
    <property type="evidence" value="ECO:0007669"/>
    <property type="project" value="EnsemblFungi"/>
</dbReference>
<proteinExistence type="inferred from homology"/>
<dbReference type="KEGG" id="kaf:KAFR_0B06020"/>
<reference evidence="5 6" key="1">
    <citation type="journal article" date="2011" name="Proc. Natl. Acad. Sci. U.S.A.">
        <title>Evolutionary erosion of yeast sex chromosomes by mating-type switching accidents.</title>
        <authorList>
            <person name="Gordon J.L."/>
            <person name="Armisen D."/>
            <person name="Proux-Wera E."/>
            <person name="Oheigeartaigh S.S."/>
            <person name="Byrne K.P."/>
            <person name="Wolfe K.H."/>
        </authorList>
    </citation>
    <scope>NUCLEOTIDE SEQUENCE [LARGE SCALE GENOMIC DNA]</scope>
    <source>
        <strain evidence="6">ATCC 22294 / BCRC 22015 / CBS 2517 / CECT 1963 / NBRC 1671 / NRRL Y-8276</strain>
    </source>
</reference>
<evidence type="ECO:0000313" key="6">
    <source>
        <dbReference type="Proteomes" id="UP000005220"/>
    </source>
</evidence>
<organism evidence="5 6">
    <name type="scientific">Kazachstania africana (strain ATCC 22294 / BCRC 22015 / CBS 2517 / CECT 1963 / NBRC 1671 / NRRL Y-8276)</name>
    <name type="common">Yeast</name>
    <name type="synonym">Kluyveromyces africanus</name>
    <dbReference type="NCBI Taxonomy" id="1071382"/>
    <lineage>
        <taxon>Eukaryota</taxon>
        <taxon>Fungi</taxon>
        <taxon>Dikarya</taxon>
        <taxon>Ascomycota</taxon>
        <taxon>Saccharomycotina</taxon>
        <taxon>Saccharomycetes</taxon>
        <taxon>Saccharomycetales</taxon>
        <taxon>Saccharomycetaceae</taxon>
        <taxon>Kazachstania</taxon>
    </lineage>
</organism>